<dbReference type="Pfam" id="PF06977">
    <property type="entry name" value="SdiA-regulated"/>
    <property type="match status" value="1"/>
</dbReference>
<reference evidence="4" key="1">
    <citation type="submission" date="2022-03" db="EMBL/GenBank/DDBJ databases">
        <title>Genome Identification and Characterization of new species Bdellovibrio reynosense LBG001 sp. nov. from a Mexico soil sample.</title>
        <authorList>
            <person name="Camilli A."/>
            <person name="Ajao Y."/>
            <person name="Guo X."/>
        </authorList>
    </citation>
    <scope>NUCLEOTIDE SEQUENCE</scope>
    <source>
        <strain evidence="4">LBG001</strain>
    </source>
</reference>
<organism evidence="4 5">
    <name type="scientific">Bdellovibrio reynosensis</name>
    <dbReference type="NCBI Taxonomy" id="2835041"/>
    <lineage>
        <taxon>Bacteria</taxon>
        <taxon>Pseudomonadati</taxon>
        <taxon>Bdellovibrionota</taxon>
        <taxon>Bdellovibrionia</taxon>
        <taxon>Bdellovibrionales</taxon>
        <taxon>Pseudobdellovibrionaceae</taxon>
        <taxon>Bdellovibrio</taxon>
    </lineage>
</organism>
<dbReference type="InterPro" id="IPR009722">
    <property type="entry name" value="YjiK/CarP"/>
</dbReference>
<evidence type="ECO:0000256" key="1">
    <source>
        <dbReference type="ARBA" id="ARBA00004236"/>
    </source>
</evidence>
<dbReference type="EMBL" id="CP093442">
    <property type="protein sequence ID" value="UOF02391.1"/>
    <property type="molecule type" value="Genomic_DNA"/>
</dbReference>
<evidence type="ECO:0000256" key="3">
    <source>
        <dbReference type="ARBA" id="ARBA00023136"/>
    </source>
</evidence>
<keyword evidence="2" id="KW-1003">Cell membrane</keyword>
<dbReference type="CDD" id="cd09971">
    <property type="entry name" value="SdiA-regulated"/>
    <property type="match status" value="1"/>
</dbReference>
<keyword evidence="5" id="KW-1185">Reference proteome</keyword>
<protein>
    <submittedName>
        <fullName evidence="4">SdiA-regulated domain-containing protein</fullName>
    </submittedName>
</protein>
<comment type="subcellular location">
    <subcellularLocation>
        <location evidence="1">Cell membrane</location>
    </subcellularLocation>
</comment>
<evidence type="ECO:0000313" key="4">
    <source>
        <dbReference type="EMBL" id="UOF02391.1"/>
    </source>
</evidence>
<accession>A0ABY4CBP6</accession>
<evidence type="ECO:0000256" key="2">
    <source>
        <dbReference type="ARBA" id="ARBA00022475"/>
    </source>
</evidence>
<gene>
    <name evidence="4" type="ORF">MNR06_05430</name>
</gene>
<dbReference type="RefSeq" id="WP_243539717.1">
    <property type="nucleotide sequence ID" value="NZ_CP093442.1"/>
</dbReference>
<dbReference type="SUPFAM" id="SSF50956">
    <property type="entry name" value="Thermostable phytase (3-phytase)"/>
    <property type="match status" value="1"/>
</dbReference>
<name>A0ABY4CBP6_9BACT</name>
<dbReference type="Proteomes" id="UP000830116">
    <property type="component" value="Chromosome"/>
</dbReference>
<sequence length="278" mass="31613">MTHFLLVLVFLPLLLGFAPTSSLEGYSKVEKVIDLTEIGGNLSGITYNYDTQTYFLIQNNYGHIFEYDSSFSKPLRVIAMNNLEDKDTEDIVYLGQEQYAIASETNKILIVTIKAGQTEIDLDAAREDVQLFQLPEPNKKNLGLEGVCYSKRTNQFFAVQEDKPKRLFRFTKPHDNLDYRDANDLNFDEPFDAFNKSGFFDIFKSKMADLSSCLFDERTGHLILMSHESSRLMELDAKGSIVRTLDLSTVVPQYEGMTIGPQKELILVSEPNSIVIMK</sequence>
<evidence type="ECO:0000313" key="5">
    <source>
        <dbReference type="Proteomes" id="UP000830116"/>
    </source>
</evidence>
<keyword evidence="3" id="KW-0472">Membrane</keyword>
<proteinExistence type="predicted"/>